<feature type="compositionally biased region" description="Polar residues" evidence="1">
    <location>
        <begin position="155"/>
        <end position="168"/>
    </location>
</feature>
<dbReference type="AlphaFoldDB" id="A0AAD6IS29"/>
<proteinExistence type="predicted"/>
<comment type="caution">
    <text evidence="3">The sequence shown here is derived from an EMBL/GenBank/DDBJ whole genome shotgun (WGS) entry which is preliminary data.</text>
</comment>
<feature type="signal peptide" evidence="2">
    <location>
        <begin position="1"/>
        <end position="26"/>
    </location>
</feature>
<sequence>MRHSFLSLQFDILLLLLLRLATQSYGQLVWGNLDPEKFACRIGFYEPEGMATDKQFLEVSPDGEGLCPAQAPGCCLKLSSFENTDQLQKHLGSYRLIPLKERSCECQFFKESDSCDTNTPNFKDGWEGNGPNDSMRVSPKLSDIANGIKSFKCNWSNSASPPQGTNPDPTAKYPPPGSNKKCGILNMQVKGCDGFTPPPLTRWETKPTPPP</sequence>
<evidence type="ECO:0000313" key="4">
    <source>
        <dbReference type="Proteomes" id="UP001221413"/>
    </source>
</evidence>
<keyword evidence="4" id="KW-1185">Reference proteome</keyword>
<protein>
    <submittedName>
        <fullName evidence="3">Uncharacterized protein</fullName>
    </submittedName>
</protein>
<evidence type="ECO:0000256" key="1">
    <source>
        <dbReference type="SAM" id="MobiDB-lite"/>
    </source>
</evidence>
<accession>A0AAD6IS29</accession>
<dbReference type="EMBL" id="JAQGDS010000011">
    <property type="protein sequence ID" value="KAJ6257361.1"/>
    <property type="molecule type" value="Genomic_DNA"/>
</dbReference>
<name>A0AAD6IS29_DREDA</name>
<evidence type="ECO:0000313" key="3">
    <source>
        <dbReference type="EMBL" id="KAJ6257361.1"/>
    </source>
</evidence>
<keyword evidence="2" id="KW-0732">Signal</keyword>
<reference evidence="3" key="1">
    <citation type="submission" date="2023-01" db="EMBL/GenBank/DDBJ databases">
        <title>The chitinases involved in constricting ring structure development in the nematode-trapping fungus Drechslerella dactyloides.</title>
        <authorList>
            <person name="Wang R."/>
            <person name="Zhang L."/>
            <person name="Tang P."/>
            <person name="Li S."/>
            <person name="Liang L."/>
        </authorList>
    </citation>
    <scope>NUCLEOTIDE SEQUENCE</scope>
    <source>
        <strain evidence="3">YMF1.00031</strain>
    </source>
</reference>
<evidence type="ECO:0000256" key="2">
    <source>
        <dbReference type="SAM" id="SignalP"/>
    </source>
</evidence>
<feature type="chain" id="PRO_5041958477" evidence="2">
    <location>
        <begin position="27"/>
        <end position="211"/>
    </location>
</feature>
<gene>
    <name evidence="3" type="ORF">Dda_8250</name>
</gene>
<organism evidence="3 4">
    <name type="scientific">Drechslerella dactyloides</name>
    <name type="common">Nematode-trapping fungus</name>
    <name type="synonym">Arthrobotrys dactyloides</name>
    <dbReference type="NCBI Taxonomy" id="74499"/>
    <lineage>
        <taxon>Eukaryota</taxon>
        <taxon>Fungi</taxon>
        <taxon>Dikarya</taxon>
        <taxon>Ascomycota</taxon>
        <taxon>Pezizomycotina</taxon>
        <taxon>Orbiliomycetes</taxon>
        <taxon>Orbiliales</taxon>
        <taxon>Orbiliaceae</taxon>
        <taxon>Drechslerella</taxon>
    </lineage>
</organism>
<dbReference type="Proteomes" id="UP001221413">
    <property type="component" value="Unassembled WGS sequence"/>
</dbReference>
<feature type="region of interest" description="Disordered" evidence="1">
    <location>
        <begin position="155"/>
        <end position="181"/>
    </location>
</feature>